<keyword evidence="5" id="KW-0963">Cytoplasm</keyword>
<protein>
    <recommendedName>
        <fullName evidence="5">Chaperone protein HtpG</fullName>
    </recommendedName>
    <alternativeName>
        <fullName evidence="5">Heat shock protein HtpG</fullName>
    </alternativeName>
    <alternativeName>
        <fullName evidence="5">High temperature protein G</fullName>
    </alternativeName>
</protein>
<dbReference type="Proteomes" id="UP001222030">
    <property type="component" value="Unassembled WGS sequence"/>
</dbReference>
<evidence type="ECO:0000256" key="1">
    <source>
        <dbReference type="ARBA" id="ARBA00008239"/>
    </source>
</evidence>
<dbReference type="EMBL" id="JAQQLE010000001">
    <property type="protein sequence ID" value="MDC7712936.1"/>
    <property type="molecule type" value="Genomic_DNA"/>
</dbReference>
<proteinExistence type="inferred from homology"/>
<keyword evidence="3 5" id="KW-0067">ATP-binding</keyword>
<dbReference type="SMART" id="SM00387">
    <property type="entry name" value="HATPase_c"/>
    <property type="match status" value="1"/>
</dbReference>
<evidence type="ECO:0000256" key="3">
    <source>
        <dbReference type="ARBA" id="ARBA00022840"/>
    </source>
</evidence>
<dbReference type="HAMAP" id="MF_00505">
    <property type="entry name" value="HSP90"/>
    <property type="match status" value="1"/>
</dbReference>
<comment type="subunit">
    <text evidence="5">Homodimer.</text>
</comment>
<dbReference type="PROSITE" id="PS00298">
    <property type="entry name" value="HSP90"/>
    <property type="match status" value="1"/>
</dbReference>
<feature type="domain" description="Histidine kinase/HSP90-like ATPase" evidence="6">
    <location>
        <begin position="28"/>
        <end position="185"/>
    </location>
</feature>
<feature type="region of interest" description="A; substrate-binding" evidence="5">
    <location>
        <begin position="1"/>
        <end position="341"/>
    </location>
</feature>
<dbReference type="Pfam" id="PF00183">
    <property type="entry name" value="HSP90"/>
    <property type="match status" value="1"/>
</dbReference>
<dbReference type="InterPro" id="IPR020575">
    <property type="entry name" value="Hsp90_N"/>
</dbReference>
<dbReference type="CDD" id="cd16927">
    <property type="entry name" value="HATPase_Hsp90-like"/>
    <property type="match status" value="1"/>
</dbReference>
<dbReference type="Pfam" id="PF13589">
    <property type="entry name" value="HATPase_c_3"/>
    <property type="match status" value="1"/>
</dbReference>
<gene>
    <name evidence="5 7" type="primary">htpG</name>
    <name evidence="7" type="ORF">PQU96_02150</name>
</gene>
<dbReference type="PANTHER" id="PTHR11528">
    <property type="entry name" value="HEAT SHOCK PROTEIN 90 FAMILY MEMBER"/>
    <property type="match status" value="1"/>
</dbReference>
<comment type="caution">
    <text evidence="5">Lacks conserved residue(s) required for the propagation of feature annotation.</text>
</comment>
<name>A0ABT5IK64_9NEIS</name>
<dbReference type="SUPFAM" id="SSF54211">
    <property type="entry name" value="Ribosomal protein S5 domain 2-like"/>
    <property type="match status" value="1"/>
</dbReference>
<dbReference type="NCBIfam" id="NF003555">
    <property type="entry name" value="PRK05218.1"/>
    <property type="match status" value="1"/>
</dbReference>
<keyword evidence="5" id="KW-0346">Stress response</keyword>
<dbReference type="PIRSF" id="PIRSF002583">
    <property type="entry name" value="Hsp90"/>
    <property type="match status" value="1"/>
</dbReference>
<sequence length="634" mass="70675">MSAQKETLGFQTEVKQLLKLMIHSLYSNKEIFLRELVSNASDAADKLRFEGLNNAALFENDPELKIRISVDKDAKTITIADNGIGMSRDEVIANIGTIAKSGTKAFFEQLSGDAKKDANLIGQFGVGFYSAFIVADKVTLTTRRAGSPASEGVRWESAGEGDFTLEPVEKAGRGTEIVLHLKDGNEDFLNDWSLKRIVRTYSDHISIPIEMKKGNSYGENGEVIVSDEFETVNEASALWTRSKNDITEEQYQEFYKHVAHDFTEPLAWSHARVEGRQEYTELLYIPSRAPFDMWDRDRKQGVKLYVRRVFIMEDSNKLMPQYLRFVRGVIDSNDLPLNVSREILQESKDIDAIRAGCVKKVLGLLDDLAANDQDKYAAFWKEFGQVLKEGVGEDFANKERIAKLLRFVSTTSEGDVPTVSLADYVGRMKEGQDKIYFITADTLSAARNSPHLEVFKKKGVEVLLLTDRVDEWVTGSLTEFDGKPLQSVAKGALDLGALEDDADKEAQKQVEEAAKPVVELVQKALGERVKDVRATARLTDSPACLVVGEHEMSAHLERMLKAAGQPVPEGSKPTLEINPEHVLVKRLAAEGDDGRREDLAHVLYDQALLAEGGKLEDPATFVKRINKLMLELSV</sequence>
<dbReference type="InterPro" id="IPR037196">
    <property type="entry name" value="HSP90_C"/>
</dbReference>
<evidence type="ECO:0000256" key="4">
    <source>
        <dbReference type="ARBA" id="ARBA00023186"/>
    </source>
</evidence>
<dbReference type="SUPFAM" id="SSF55874">
    <property type="entry name" value="ATPase domain of HSP90 chaperone/DNA topoisomerase II/histidine kinase"/>
    <property type="match status" value="1"/>
</dbReference>
<organism evidence="7 8">
    <name type="scientific">Vogesella margarita</name>
    <dbReference type="NCBI Taxonomy" id="2984199"/>
    <lineage>
        <taxon>Bacteria</taxon>
        <taxon>Pseudomonadati</taxon>
        <taxon>Pseudomonadota</taxon>
        <taxon>Betaproteobacteria</taxon>
        <taxon>Neisseriales</taxon>
        <taxon>Chromobacteriaceae</taxon>
        <taxon>Vogesella</taxon>
    </lineage>
</organism>
<accession>A0ABT5IK64</accession>
<dbReference type="Gene3D" id="3.40.50.11260">
    <property type="match status" value="1"/>
</dbReference>
<feature type="region of interest" description="C" evidence="5">
    <location>
        <begin position="559"/>
        <end position="634"/>
    </location>
</feature>
<dbReference type="Gene3D" id="1.20.120.790">
    <property type="entry name" value="Heat shock protein 90, C-terminal domain"/>
    <property type="match status" value="1"/>
</dbReference>
<keyword evidence="8" id="KW-1185">Reference proteome</keyword>
<keyword evidence="4 5" id="KW-0143">Chaperone</keyword>
<dbReference type="InterPro" id="IPR020568">
    <property type="entry name" value="Ribosomal_Su5_D2-typ_SF"/>
</dbReference>
<evidence type="ECO:0000313" key="8">
    <source>
        <dbReference type="Proteomes" id="UP001222030"/>
    </source>
</evidence>
<evidence type="ECO:0000259" key="6">
    <source>
        <dbReference type="SMART" id="SM00387"/>
    </source>
</evidence>
<dbReference type="InterPro" id="IPR003594">
    <property type="entry name" value="HATPase_dom"/>
</dbReference>
<dbReference type="SUPFAM" id="SSF110942">
    <property type="entry name" value="HSP90 C-terminal domain"/>
    <property type="match status" value="1"/>
</dbReference>
<evidence type="ECO:0000256" key="2">
    <source>
        <dbReference type="ARBA" id="ARBA00022741"/>
    </source>
</evidence>
<evidence type="ECO:0000256" key="5">
    <source>
        <dbReference type="HAMAP-Rule" id="MF_00505"/>
    </source>
</evidence>
<keyword evidence="2 5" id="KW-0547">Nucleotide-binding</keyword>
<dbReference type="InterPro" id="IPR001404">
    <property type="entry name" value="Hsp90_fam"/>
</dbReference>
<dbReference type="InterPro" id="IPR019805">
    <property type="entry name" value="Heat_shock_protein_90_CS"/>
</dbReference>
<dbReference type="Gene3D" id="3.30.230.80">
    <property type="match status" value="1"/>
</dbReference>
<comment type="function">
    <text evidence="5">Molecular chaperone. Has ATPase activity.</text>
</comment>
<comment type="similarity">
    <text evidence="1 5">Belongs to the heat shock protein 90 family.</text>
</comment>
<dbReference type="InterPro" id="IPR036890">
    <property type="entry name" value="HATPase_C_sf"/>
</dbReference>
<evidence type="ECO:0000313" key="7">
    <source>
        <dbReference type="EMBL" id="MDC7712936.1"/>
    </source>
</evidence>
<comment type="caution">
    <text evidence="7">The sequence shown here is derived from an EMBL/GenBank/DDBJ whole genome shotgun (WGS) entry which is preliminary data.</text>
</comment>
<dbReference type="PRINTS" id="PR00775">
    <property type="entry name" value="HEATSHOCK90"/>
</dbReference>
<dbReference type="Gene3D" id="3.30.565.10">
    <property type="entry name" value="Histidine kinase-like ATPase, C-terminal domain"/>
    <property type="match status" value="1"/>
</dbReference>
<dbReference type="RefSeq" id="WP_272770618.1">
    <property type="nucleotide sequence ID" value="NZ_JAQQLE010000001.1"/>
</dbReference>
<reference evidence="7 8" key="1">
    <citation type="submission" date="2023-01" db="EMBL/GenBank/DDBJ databases">
        <title>Novel species of the genus Vogesella isolated from rivers.</title>
        <authorList>
            <person name="Lu H."/>
        </authorList>
    </citation>
    <scope>NUCLEOTIDE SEQUENCE [LARGE SCALE GENOMIC DNA]</scope>
    <source>
        <strain evidence="7 8">LYT5W</strain>
    </source>
</reference>
<comment type="subcellular location">
    <subcellularLocation>
        <location evidence="5">Cytoplasm</location>
    </subcellularLocation>
</comment>